<dbReference type="Gene3D" id="2.40.240.10">
    <property type="entry name" value="Ribosomal Protein L25, Chain P"/>
    <property type="match status" value="1"/>
</dbReference>
<dbReference type="AlphaFoldDB" id="A0AAN6N4N7"/>
<evidence type="ECO:0000313" key="1">
    <source>
        <dbReference type="EMBL" id="KAK3939127.1"/>
    </source>
</evidence>
<sequence length="84" mass="9663">MMSNLTTRLIIYPRALIETAGFEEVRRKAPWPDTPSEKNVERIGPETVRFQALRVGYFAMDSDLKRDRVVLNRIAPLKEDSAKS</sequence>
<dbReference type="InterPro" id="IPR011035">
    <property type="entry name" value="Ribosomal_bL25/Gln-tRNA_synth"/>
</dbReference>
<dbReference type="SUPFAM" id="SSF50715">
    <property type="entry name" value="Ribosomal protein L25-like"/>
    <property type="match status" value="1"/>
</dbReference>
<organism evidence="1 2">
    <name type="scientific">Diplogelasinospora grovesii</name>
    <dbReference type="NCBI Taxonomy" id="303347"/>
    <lineage>
        <taxon>Eukaryota</taxon>
        <taxon>Fungi</taxon>
        <taxon>Dikarya</taxon>
        <taxon>Ascomycota</taxon>
        <taxon>Pezizomycotina</taxon>
        <taxon>Sordariomycetes</taxon>
        <taxon>Sordariomycetidae</taxon>
        <taxon>Sordariales</taxon>
        <taxon>Diplogelasinosporaceae</taxon>
        <taxon>Diplogelasinospora</taxon>
    </lineage>
</organism>
<protein>
    <submittedName>
        <fullName evidence="1">Glutamine--tRNA ligase</fullName>
    </submittedName>
</protein>
<dbReference type="GO" id="GO:0006412">
    <property type="term" value="P:translation"/>
    <property type="evidence" value="ECO:0007669"/>
    <property type="project" value="InterPro"/>
</dbReference>
<proteinExistence type="predicted"/>
<dbReference type="GO" id="GO:0016874">
    <property type="term" value="F:ligase activity"/>
    <property type="evidence" value="ECO:0007669"/>
    <property type="project" value="UniProtKB-KW"/>
</dbReference>
<reference evidence="2" key="1">
    <citation type="journal article" date="2023" name="Mol. Phylogenet. Evol.">
        <title>Genome-scale phylogeny and comparative genomics of the fungal order Sordariales.</title>
        <authorList>
            <person name="Hensen N."/>
            <person name="Bonometti L."/>
            <person name="Westerberg I."/>
            <person name="Brannstrom I.O."/>
            <person name="Guillou S."/>
            <person name="Cros-Aarteil S."/>
            <person name="Calhoun S."/>
            <person name="Haridas S."/>
            <person name="Kuo A."/>
            <person name="Mondo S."/>
            <person name="Pangilinan J."/>
            <person name="Riley R."/>
            <person name="LaButti K."/>
            <person name="Andreopoulos B."/>
            <person name="Lipzen A."/>
            <person name="Chen C."/>
            <person name="Yan M."/>
            <person name="Daum C."/>
            <person name="Ng V."/>
            <person name="Clum A."/>
            <person name="Steindorff A."/>
            <person name="Ohm R.A."/>
            <person name="Martin F."/>
            <person name="Silar P."/>
            <person name="Natvig D.O."/>
            <person name="Lalanne C."/>
            <person name="Gautier V."/>
            <person name="Ament-Velasquez S.L."/>
            <person name="Kruys A."/>
            <person name="Hutchinson M.I."/>
            <person name="Powell A.J."/>
            <person name="Barry K."/>
            <person name="Miller A.N."/>
            <person name="Grigoriev I.V."/>
            <person name="Debuchy R."/>
            <person name="Gladieux P."/>
            <person name="Hiltunen Thoren M."/>
            <person name="Johannesson H."/>
        </authorList>
    </citation>
    <scope>NUCLEOTIDE SEQUENCE [LARGE SCALE GENOMIC DNA]</scope>
    <source>
        <strain evidence="2">CBS 340.73</strain>
    </source>
</reference>
<gene>
    <name evidence="1" type="ORF">QBC46DRAFT_355269</name>
</gene>
<dbReference type="InterPro" id="IPR020056">
    <property type="entry name" value="Rbsml_bL25/Gln-tRNA_synth_N"/>
</dbReference>
<dbReference type="EMBL" id="MU853816">
    <property type="protein sequence ID" value="KAK3939127.1"/>
    <property type="molecule type" value="Genomic_DNA"/>
</dbReference>
<dbReference type="Proteomes" id="UP001303473">
    <property type="component" value="Unassembled WGS sequence"/>
</dbReference>
<name>A0AAN6N4N7_9PEZI</name>
<accession>A0AAN6N4N7</accession>
<keyword evidence="1" id="KW-0436">Ligase</keyword>
<comment type="caution">
    <text evidence="1">The sequence shown here is derived from an EMBL/GenBank/DDBJ whole genome shotgun (WGS) entry which is preliminary data.</text>
</comment>
<evidence type="ECO:0000313" key="2">
    <source>
        <dbReference type="Proteomes" id="UP001303473"/>
    </source>
</evidence>
<keyword evidence="2" id="KW-1185">Reference proteome</keyword>